<feature type="transmembrane region" description="Helical" evidence="7">
    <location>
        <begin position="328"/>
        <end position="349"/>
    </location>
</feature>
<keyword evidence="4 7" id="KW-1133">Transmembrane helix</keyword>
<evidence type="ECO:0000313" key="9">
    <source>
        <dbReference type="EMBL" id="OBK22755.1"/>
    </source>
</evidence>
<comment type="subcellular location">
    <subcellularLocation>
        <location evidence="1">Membrane</location>
        <topology evidence="1">Multi-pass membrane protein</topology>
    </subcellularLocation>
</comment>
<dbReference type="GO" id="GO:0140359">
    <property type="term" value="F:ABC-type transporter activity"/>
    <property type="evidence" value="ECO:0007669"/>
    <property type="project" value="InterPro"/>
</dbReference>
<feature type="transmembrane region" description="Helical" evidence="7">
    <location>
        <begin position="454"/>
        <end position="474"/>
    </location>
</feature>
<dbReference type="InterPro" id="IPR027417">
    <property type="entry name" value="P-loop_NTPase"/>
</dbReference>
<evidence type="ECO:0000256" key="1">
    <source>
        <dbReference type="ARBA" id="ARBA00004141"/>
    </source>
</evidence>
<dbReference type="Proteomes" id="UP000093928">
    <property type="component" value="Unassembled WGS sequence"/>
</dbReference>
<dbReference type="GO" id="GO:0005524">
    <property type="term" value="F:ATP binding"/>
    <property type="evidence" value="ECO:0007669"/>
    <property type="project" value="InterPro"/>
</dbReference>
<feature type="transmembrane region" description="Helical" evidence="7">
    <location>
        <begin position="410"/>
        <end position="434"/>
    </location>
</feature>
<keyword evidence="5 7" id="KW-0472">Membrane</keyword>
<dbReference type="Gene3D" id="3.40.50.300">
    <property type="entry name" value="P-loop containing nucleotide triphosphate hydrolases"/>
    <property type="match status" value="1"/>
</dbReference>
<feature type="transmembrane region" description="Helical" evidence="7">
    <location>
        <begin position="549"/>
        <end position="568"/>
    </location>
</feature>
<gene>
    <name evidence="9" type="ORF">A5634_07190</name>
</gene>
<feature type="transmembrane region" description="Helical" evidence="7">
    <location>
        <begin position="369"/>
        <end position="390"/>
    </location>
</feature>
<sequence>MPEPLPVRSNTGPGELPPQTSRLPLLPGARTIGVAAYNLGLTVDGHELLSDVSFTSRPGSLITIVGPSASRNSALTALLAGTRPLSSGILTVDGHDVHAEPAAMRFRVGVVSRDDRLHTRLTVEAALGYAAELRLPPDTSPDSRDRIINQVLDELELTEHRATRIAKLAPGARRCVSLAVELLTRPSLLVVDGPGAGLDPGQENHVMALLRRQADLGCVVVATVTSLTHLNLCDQVLLLTPAGQLAFAGPPSHIDSAFGTTDWYEVFARISADPYGAHHAFVIRQQESVSPSPPSVASPERLAPAPSFGRQFRVLVRRQLRLLLSSPVYSLFLLLLPFVLGGLTLLIPGDSGLNRPGPSSPNAHEAIEILAALNFAAVLMGTAVTFRSLVTERLTFRREQAIGLSTSAYLLAKIVVGGVIAVVQAAILTVIVIIGKGGPRHGAVLLGNADVELFVSVAATAVVSAIVGLALSSFGKSTAEVLGLAVPAVLASLLFAGGLVSLVGTWGYDQISWFIPAQWGFAAAASTVDLRRVDRLADQNAVWSHYSGWWVFDLILLLVLGAAWAGLVRYRLRAPSPAPTSPATRTA</sequence>
<comment type="caution">
    <text evidence="9">The sequence shown here is derived from an EMBL/GenBank/DDBJ whole genome shotgun (WGS) entry which is preliminary data.</text>
</comment>
<feature type="transmembrane region" description="Helical" evidence="7">
    <location>
        <begin position="481"/>
        <end position="503"/>
    </location>
</feature>
<evidence type="ECO:0000259" key="8">
    <source>
        <dbReference type="PROSITE" id="PS50893"/>
    </source>
</evidence>
<dbReference type="Pfam" id="PF00005">
    <property type="entry name" value="ABC_tran"/>
    <property type="match status" value="1"/>
</dbReference>
<evidence type="ECO:0000256" key="7">
    <source>
        <dbReference type="SAM" id="Phobius"/>
    </source>
</evidence>
<evidence type="ECO:0000256" key="2">
    <source>
        <dbReference type="ARBA" id="ARBA00022448"/>
    </source>
</evidence>
<organism evidence="9 10">
    <name type="scientific">Mycobacterium asiaticum</name>
    <dbReference type="NCBI Taxonomy" id="1790"/>
    <lineage>
        <taxon>Bacteria</taxon>
        <taxon>Bacillati</taxon>
        <taxon>Actinomycetota</taxon>
        <taxon>Actinomycetes</taxon>
        <taxon>Mycobacteriales</taxon>
        <taxon>Mycobacteriaceae</taxon>
        <taxon>Mycobacterium</taxon>
    </lineage>
</organism>
<evidence type="ECO:0000313" key="10">
    <source>
        <dbReference type="Proteomes" id="UP000093928"/>
    </source>
</evidence>
<evidence type="ECO:0000256" key="4">
    <source>
        <dbReference type="ARBA" id="ARBA00022989"/>
    </source>
</evidence>
<keyword evidence="3 7" id="KW-0812">Transmembrane</keyword>
<dbReference type="InterPro" id="IPR003439">
    <property type="entry name" value="ABC_transporter-like_ATP-bd"/>
</dbReference>
<dbReference type="Pfam" id="PF01061">
    <property type="entry name" value="ABC2_membrane"/>
    <property type="match status" value="1"/>
</dbReference>
<dbReference type="PROSITE" id="PS50893">
    <property type="entry name" value="ABC_TRANSPORTER_2"/>
    <property type="match status" value="1"/>
</dbReference>
<dbReference type="PANTHER" id="PTHR48041:SF139">
    <property type="entry name" value="PROTEIN SCARLET"/>
    <property type="match status" value="1"/>
</dbReference>
<dbReference type="EMBL" id="LZLS01000185">
    <property type="protein sequence ID" value="OBK22755.1"/>
    <property type="molecule type" value="Genomic_DNA"/>
</dbReference>
<dbReference type="SUPFAM" id="SSF52540">
    <property type="entry name" value="P-loop containing nucleoside triphosphate hydrolases"/>
    <property type="match status" value="1"/>
</dbReference>
<dbReference type="GO" id="GO:0016887">
    <property type="term" value="F:ATP hydrolysis activity"/>
    <property type="evidence" value="ECO:0007669"/>
    <property type="project" value="InterPro"/>
</dbReference>
<evidence type="ECO:0000256" key="6">
    <source>
        <dbReference type="SAM" id="MobiDB-lite"/>
    </source>
</evidence>
<reference evidence="9 10" key="1">
    <citation type="submission" date="2016-06" db="EMBL/GenBank/DDBJ databases">
        <authorList>
            <person name="Kjaerup R.B."/>
            <person name="Dalgaard T.S."/>
            <person name="Juul-Madsen H.R."/>
        </authorList>
    </citation>
    <scope>NUCLEOTIDE SEQUENCE [LARGE SCALE GENOMIC DNA]</scope>
    <source>
        <strain evidence="9 10">1165133.8</strain>
    </source>
</reference>
<name>A0A1A3NN35_MYCAS</name>
<feature type="domain" description="ABC transporter" evidence="8">
    <location>
        <begin position="34"/>
        <end position="266"/>
    </location>
</feature>
<accession>A0A1A3NN35</accession>
<feature type="compositionally biased region" description="Polar residues" evidence="6">
    <location>
        <begin position="8"/>
        <end position="22"/>
    </location>
</feature>
<evidence type="ECO:0000256" key="5">
    <source>
        <dbReference type="ARBA" id="ARBA00023136"/>
    </source>
</evidence>
<dbReference type="AlphaFoldDB" id="A0A1A3NN35"/>
<dbReference type="PANTHER" id="PTHR48041">
    <property type="entry name" value="ABC TRANSPORTER G FAMILY MEMBER 28"/>
    <property type="match status" value="1"/>
</dbReference>
<proteinExistence type="predicted"/>
<keyword evidence="2" id="KW-0813">Transport</keyword>
<protein>
    <submittedName>
        <fullName evidence="9">ABC transporter</fullName>
    </submittedName>
</protein>
<feature type="region of interest" description="Disordered" evidence="6">
    <location>
        <begin position="1"/>
        <end position="22"/>
    </location>
</feature>
<dbReference type="InterPro" id="IPR013525">
    <property type="entry name" value="ABC2_TM"/>
</dbReference>
<dbReference type="GO" id="GO:0016020">
    <property type="term" value="C:membrane"/>
    <property type="evidence" value="ECO:0007669"/>
    <property type="project" value="UniProtKB-SubCell"/>
</dbReference>
<dbReference type="InterPro" id="IPR050352">
    <property type="entry name" value="ABCG_transporters"/>
</dbReference>
<evidence type="ECO:0000256" key="3">
    <source>
        <dbReference type="ARBA" id="ARBA00022692"/>
    </source>
</evidence>